<proteinExistence type="predicted"/>
<dbReference type="EMBL" id="CP013140">
    <property type="protein sequence ID" value="ALN60498.1"/>
    <property type="molecule type" value="Genomic_DNA"/>
</dbReference>
<evidence type="ECO:0000313" key="2">
    <source>
        <dbReference type="Proteomes" id="UP000061569"/>
    </source>
</evidence>
<sequence>MRLAPVDRHDKRWPNVVTSARVLPTGTARFGRNPRQNVISGARRHVAAHQ</sequence>
<dbReference type="AlphaFoldDB" id="A0A0S2DPH6"/>
<reference evidence="1 2" key="1">
    <citation type="submission" date="2015-11" db="EMBL/GenBank/DDBJ databases">
        <title>Genome sequences of Lysobacter enzymogenes strain C3 and Lysobacter antibioticus ATCC 29479.</title>
        <authorList>
            <person name="Kobayashi D.Y."/>
        </authorList>
    </citation>
    <scope>NUCLEOTIDE SEQUENCE [LARGE SCALE GENOMIC DNA]</scope>
    <source>
        <strain evidence="1 2">C3</strain>
    </source>
</reference>
<name>A0A0S2DPH6_LYSEN</name>
<gene>
    <name evidence="1" type="ORF">GLE_5157</name>
</gene>
<evidence type="ECO:0000313" key="1">
    <source>
        <dbReference type="EMBL" id="ALN60498.1"/>
    </source>
</evidence>
<dbReference type="STRING" id="69.GLE_5157"/>
<protein>
    <submittedName>
        <fullName evidence="1">Uncharacterized protein</fullName>
    </submittedName>
</protein>
<organism evidence="1 2">
    <name type="scientific">Lysobacter enzymogenes</name>
    <dbReference type="NCBI Taxonomy" id="69"/>
    <lineage>
        <taxon>Bacteria</taxon>
        <taxon>Pseudomonadati</taxon>
        <taxon>Pseudomonadota</taxon>
        <taxon>Gammaproteobacteria</taxon>
        <taxon>Lysobacterales</taxon>
        <taxon>Lysobacteraceae</taxon>
        <taxon>Lysobacter</taxon>
    </lineage>
</organism>
<accession>A0A0S2DPH6</accession>
<dbReference type="Proteomes" id="UP000061569">
    <property type="component" value="Chromosome"/>
</dbReference>
<dbReference type="PATRIC" id="fig|69.6.peg.5080"/>
<dbReference type="KEGG" id="lez:GLE_5157"/>